<keyword evidence="4" id="KW-0012">Acyltransferase</keyword>
<evidence type="ECO:0000259" key="6">
    <source>
        <dbReference type="Pfam" id="PF04377"/>
    </source>
</evidence>
<dbReference type="EMBL" id="JBEFKJ010000019">
    <property type="protein sequence ID" value="KAL2040979.1"/>
    <property type="molecule type" value="Genomic_DNA"/>
</dbReference>
<organism evidence="7 8">
    <name type="scientific">Stereocaulon virgatum</name>
    <dbReference type="NCBI Taxonomy" id="373712"/>
    <lineage>
        <taxon>Eukaryota</taxon>
        <taxon>Fungi</taxon>
        <taxon>Dikarya</taxon>
        <taxon>Ascomycota</taxon>
        <taxon>Pezizomycotina</taxon>
        <taxon>Lecanoromycetes</taxon>
        <taxon>OSLEUM clade</taxon>
        <taxon>Lecanoromycetidae</taxon>
        <taxon>Lecanorales</taxon>
        <taxon>Lecanorineae</taxon>
        <taxon>Stereocaulaceae</taxon>
        <taxon>Stereocaulon</taxon>
    </lineage>
</organism>
<proteinExistence type="inferred from homology"/>
<feature type="domain" description="N-end aminoacyl transferase N-terminal" evidence="5">
    <location>
        <begin position="24"/>
        <end position="98"/>
    </location>
</feature>
<evidence type="ECO:0000313" key="7">
    <source>
        <dbReference type="EMBL" id="KAL2040979.1"/>
    </source>
</evidence>
<evidence type="ECO:0000256" key="2">
    <source>
        <dbReference type="ARBA" id="ARBA00012025"/>
    </source>
</evidence>
<name>A0ABR4A4Z1_9LECA</name>
<evidence type="ECO:0000256" key="1">
    <source>
        <dbReference type="ARBA" id="ARBA00009991"/>
    </source>
</evidence>
<protein>
    <recommendedName>
        <fullName evidence="2">arginyltransferase</fullName>
        <ecNumber evidence="2">2.3.2.8</ecNumber>
    </recommendedName>
</protein>
<comment type="similarity">
    <text evidence="1">Belongs to the R-transferase family.</text>
</comment>
<dbReference type="InterPro" id="IPR007471">
    <property type="entry name" value="N-end_Aminoacyl_Trfase_N"/>
</dbReference>
<evidence type="ECO:0000256" key="3">
    <source>
        <dbReference type="ARBA" id="ARBA00022679"/>
    </source>
</evidence>
<dbReference type="InterPro" id="IPR007472">
    <property type="entry name" value="N-end_Aminoacyl_Trfase_C"/>
</dbReference>
<dbReference type="PANTHER" id="PTHR21367">
    <property type="entry name" value="ARGININE-TRNA-PROTEIN TRANSFERASE 1"/>
    <property type="match status" value="1"/>
</dbReference>
<sequence>MQTRPSPATDDGPSFLTPTGYGKSSCGYCKANKRQLSSASYGAISAYVRPSHYQILVDLGWRRSGTYYYKPDNAHSCCPHYTVRLDATAFDPRRDQRQAINKWSKYILGTDYIHLTARFCPKTRDEKKRRKNVFDVCRAVTESEYRQVKRPVDTRTKRAIEPAHNFEVALEPDSFTDEKYMLFAHYQRVVHHEGPSKISKVGFKRFLCSGLEQTTLVENGKEKKIGSYHQCYRLDGKLIALGVLDLLPHCVSSVYLIYHEDVNDWNFGKLSALREIALALEGGYKYYYMGYYIHSCIKMRYKGTFRPQYVLDPHTNTWDPLDADMLKHLSDRTWVSMSIERYLQTPQFQQKLDVHPVTYKTALEYVNASNDRENSDARKDANTVFEAHMPGAMTVDEVREQIDLDHWRVQIGDRVVQMEDLVSWDEHDLSEPRSLKGVVAELAACIGPQMVRSTILNFG</sequence>
<dbReference type="Proteomes" id="UP001590950">
    <property type="component" value="Unassembled WGS sequence"/>
</dbReference>
<dbReference type="SUPFAM" id="SSF55729">
    <property type="entry name" value="Acyl-CoA N-acyltransferases (Nat)"/>
    <property type="match status" value="1"/>
</dbReference>
<accession>A0ABR4A4Z1</accession>
<feature type="domain" description="N-end rule aminoacyl transferase C-terminal" evidence="6">
    <location>
        <begin position="178"/>
        <end position="312"/>
    </location>
</feature>
<reference evidence="7 8" key="1">
    <citation type="submission" date="2024-09" db="EMBL/GenBank/DDBJ databases">
        <title>Rethinking Asexuality: The Enigmatic Case of Functional Sexual Genes in Lepraria (Stereocaulaceae).</title>
        <authorList>
            <person name="Doellman M."/>
            <person name="Sun Y."/>
            <person name="Barcenas-Pena A."/>
            <person name="Lumbsch H.T."/>
            <person name="Grewe F."/>
        </authorList>
    </citation>
    <scope>NUCLEOTIDE SEQUENCE [LARGE SCALE GENOMIC DNA]</scope>
    <source>
        <strain evidence="7 8">Mercado 3170</strain>
    </source>
</reference>
<dbReference type="Pfam" id="PF04376">
    <property type="entry name" value="ATE_N"/>
    <property type="match status" value="1"/>
</dbReference>
<dbReference type="InterPro" id="IPR016181">
    <property type="entry name" value="Acyl_CoA_acyltransferase"/>
</dbReference>
<dbReference type="Pfam" id="PF04377">
    <property type="entry name" value="ATE_C"/>
    <property type="match status" value="1"/>
</dbReference>
<dbReference type="InterPro" id="IPR030700">
    <property type="entry name" value="N-end_Aminoacyl_Trfase"/>
</dbReference>
<evidence type="ECO:0000259" key="5">
    <source>
        <dbReference type="Pfam" id="PF04376"/>
    </source>
</evidence>
<dbReference type="PANTHER" id="PTHR21367:SF1">
    <property type="entry name" value="ARGINYL-TRNA--PROTEIN TRANSFERASE 1"/>
    <property type="match status" value="1"/>
</dbReference>
<gene>
    <name evidence="7" type="ORF">N7G274_006437</name>
</gene>
<evidence type="ECO:0000313" key="8">
    <source>
        <dbReference type="Proteomes" id="UP001590950"/>
    </source>
</evidence>
<keyword evidence="3" id="KW-0808">Transferase</keyword>
<dbReference type="EC" id="2.3.2.8" evidence="2"/>
<evidence type="ECO:0000256" key="4">
    <source>
        <dbReference type="ARBA" id="ARBA00023315"/>
    </source>
</evidence>
<comment type="caution">
    <text evidence="7">The sequence shown here is derived from an EMBL/GenBank/DDBJ whole genome shotgun (WGS) entry which is preliminary data.</text>
</comment>
<keyword evidence="8" id="KW-1185">Reference proteome</keyword>